<dbReference type="GO" id="GO:0005524">
    <property type="term" value="F:ATP binding"/>
    <property type="evidence" value="ECO:0007669"/>
    <property type="project" value="UniProtKB-KW"/>
</dbReference>
<dbReference type="PROSITE" id="PS01075">
    <property type="entry name" value="ACETATE_KINASE_1"/>
    <property type="match status" value="1"/>
</dbReference>
<name>A0A1V6LU74_9FLAO</name>
<keyword evidence="4 6" id="KW-0418">Kinase</keyword>
<dbReference type="InterPro" id="IPR023865">
    <property type="entry name" value="Aliphatic_acid_kinase_CS"/>
</dbReference>
<dbReference type="PRINTS" id="PR00471">
    <property type="entry name" value="ACETATEKNASE"/>
</dbReference>
<dbReference type="CDD" id="cd24010">
    <property type="entry name" value="ASKHA_NBD_AcK_PK"/>
    <property type="match status" value="1"/>
</dbReference>
<evidence type="ECO:0000256" key="4">
    <source>
        <dbReference type="ARBA" id="ARBA00022777"/>
    </source>
</evidence>
<evidence type="ECO:0000313" key="9">
    <source>
        <dbReference type="Proteomes" id="UP000191680"/>
    </source>
</evidence>
<dbReference type="PIRSF" id="PIRSF000722">
    <property type="entry name" value="Acetate_prop_kin"/>
    <property type="match status" value="1"/>
</dbReference>
<proteinExistence type="inferred from homology"/>
<feature type="binding site" evidence="6">
    <location>
        <position position="381"/>
    </location>
    <ligand>
        <name>Mg(2+)</name>
        <dbReference type="ChEBI" id="CHEBI:18420"/>
    </ligand>
</feature>
<dbReference type="InterPro" id="IPR004372">
    <property type="entry name" value="Ac/propionate_kinase"/>
</dbReference>
<protein>
    <recommendedName>
        <fullName evidence="6">Acetate kinase</fullName>
        <ecNumber evidence="6">2.7.2.1</ecNumber>
    </recommendedName>
    <alternativeName>
        <fullName evidence="6">Acetokinase</fullName>
    </alternativeName>
</protein>
<comment type="subunit">
    <text evidence="6">Homodimer.</text>
</comment>
<feature type="binding site" evidence="6">
    <location>
        <begin position="328"/>
        <end position="332"/>
    </location>
    <ligand>
        <name>ATP</name>
        <dbReference type="ChEBI" id="CHEBI:30616"/>
    </ligand>
</feature>
<comment type="caution">
    <text evidence="8">The sequence shown here is derived from an EMBL/GenBank/DDBJ whole genome shotgun (WGS) entry which is preliminary data.</text>
</comment>
<feature type="binding site" evidence="6">
    <location>
        <position position="91"/>
    </location>
    <ligand>
        <name>substrate</name>
    </ligand>
</feature>
<evidence type="ECO:0000256" key="5">
    <source>
        <dbReference type="ARBA" id="ARBA00022840"/>
    </source>
</evidence>
<dbReference type="InterPro" id="IPR000890">
    <property type="entry name" value="Aliphatic_acid_kin_short-chain"/>
</dbReference>
<evidence type="ECO:0000256" key="2">
    <source>
        <dbReference type="ARBA" id="ARBA00022679"/>
    </source>
</evidence>
<accession>A0A1V6LU74</accession>
<organism evidence="8 9">
    <name type="scientific">Croceivirga radicis</name>
    <dbReference type="NCBI Taxonomy" id="1929488"/>
    <lineage>
        <taxon>Bacteria</taxon>
        <taxon>Pseudomonadati</taxon>
        <taxon>Bacteroidota</taxon>
        <taxon>Flavobacteriia</taxon>
        <taxon>Flavobacteriales</taxon>
        <taxon>Flavobacteriaceae</taxon>
        <taxon>Croceivirga</taxon>
    </lineage>
</organism>
<dbReference type="AlphaFoldDB" id="A0A1V6LU74"/>
<evidence type="ECO:0000256" key="6">
    <source>
        <dbReference type="HAMAP-Rule" id="MF_00020"/>
    </source>
</evidence>
<dbReference type="GO" id="GO:0008776">
    <property type="term" value="F:acetate kinase activity"/>
    <property type="evidence" value="ECO:0007669"/>
    <property type="project" value="UniProtKB-UniRule"/>
</dbReference>
<dbReference type="Proteomes" id="UP000191680">
    <property type="component" value="Unassembled WGS sequence"/>
</dbReference>
<comment type="catalytic activity">
    <reaction evidence="6">
        <text>acetate + ATP = acetyl phosphate + ADP</text>
        <dbReference type="Rhea" id="RHEA:11352"/>
        <dbReference type="ChEBI" id="CHEBI:22191"/>
        <dbReference type="ChEBI" id="CHEBI:30089"/>
        <dbReference type="ChEBI" id="CHEBI:30616"/>
        <dbReference type="ChEBI" id="CHEBI:456216"/>
        <dbReference type="EC" id="2.7.2.1"/>
    </reaction>
</comment>
<dbReference type="PROSITE" id="PS01076">
    <property type="entry name" value="ACETATE_KINASE_2"/>
    <property type="match status" value="1"/>
</dbReference>
<feature type="active site" description="Proton donor/acceptor" evidence="6">
    <location>
        <position position="148"/>
    </location>
</feature>
<feature type="binding site" evidence="6">
    <location>
        <begin position="207"/>
        <end position="211"/>
    </location>
    <ligand>
        <name>ATP</name>
        <dbReference type="ChEBI" id="CHEBI:30616"/>
    </ligand>
</feature>
<dbReference type="GO" id="GO:0000287">
    <property type="term" value="F:magnesium ion binding"/>
    <property type="evidence" value="ECO:0007669"/>
    <property type="project" value="UniProtKB-UniRule"/>
</dbReference>
<dbReference type="EC" id="2.7.2.1" evidence="6"/>
<reference evidence="8 9" key="1">
    <citation type="submission" date="2016-12" db="EMBL/GenBank/DDBJ databases">
        <authorList>
            <person name="Song W.-J."/>
            <person name="Kurnit D.M."/>
        </authorList>
    </citation>
    <scope>NUCLEOTIDE SEQUENCE [LARGE SCALE GENOMIC DNA]</scope>
    <source>
        <strain evidence="8 9">HSG9</strain>
    </source>
</reference>
<keyword evidence="9" id="KW-1185">Reference proteome</keyword>
<evidence type="ECO:0000313" key="8">
    <source>
        <dbReference type="EMBL" id="OQD43720.1"/>
    </source>
</evidence>
<dbReference type="SUPFAM" id="SSF53067">
    <property type="entry name" value="Actin-like ATPase domain"/>
    <property type="match status" value="2"/>
</dbReference>
<comment type="similarity">
    <text evidence="1 6 7">Belongs to the acetokinase family.</text>
</comment>
<dbReference type="PANTHER" id="PTHR21060">
    <property type="entry name" value="ACETATE KINASE"/>
    <property type="match status" value="1"/>
</dbReference>
<dbReference type="UniPathway" id="UPA00340">
    <property type="reaction ID" value="UER00458"/>
</dbReference>
<feature type="binding site" evidence="6">
    <location>
        <begin position="280"/>
        <end position="282"/>
    </location>
    <ligand>
        <name>ATP</name>
        <dbReference type="ChEBI" id="CHEBI:30616"/>
    </ligand>
</feature>
<keyword evidence="2 6" id="KW-0808">Transferase</keyword>
<dbReference type="PANTHER" id="PTHR21060:SF15">
    <property type="entry name" value="ACETATE KINASE-RELATED"/>
    <property type="match status" value="1"/>
</dbReference>
<comment type="subcellular location">
    <subcellularLocation>
        <location evidence="6">Cytoplasm</location>
    </subcellularLocation>
</comment>
<sequence length="392" mass="42734">MRILVLNSGSSSLKFQLIQLPEQSVLAKGAIEEIGKEKSIVTFSSEAKEGVQKEMAIPNFEVGLTVVAQWLMEGTIKLIEQPTDLFAVGHRVVHGGEILKKSMLATPEVKAEIKKLFGLAPLHNPANLKGIEVAEQIFKGVKQYAVFDTSFYADLPAKAYRYPVPKEWYRDYGVRVYGFHGTSHKYVATKGVDFLGLGEKYKVISIHLGNGCSMAAIKDGVCIDTTMGLGPLAGLMMGTRSGDLDPSVLFYLHEKGFTVSDLKESVNKKSGLLGIAGDNDLRTVLQKRKDGDKDAALALAIYTYRIKKYIGAYIAALGGIDALIFTAGVGENSDDVRWESCEGLDCFNINLDAELNNKRLANTRNIAKESSVPVLIVPTNEELAIALEVNTL</sequence>
<evidence type="ECO:0000256" key="3">
    <source>
        <dbReference type="ARBA" id="ARBA00022741"/>
    </source>
</evidence>
<keyword evidence="5 6" id="KW-0067">ATP-binding</keyword>
<keyword evidence="6" id="KW-0479">Metal-binding</keyword>
<dbReference type="GO" id="GO:0006085">
    <property type="term" value="P:acetyl-CoA biosynthetic process"/>
    <property type="evidence" value="ECO:0007669"/>
    <property type="project" value="UniProtKB-UniRule"/>
</dbReference>
<dbReference type="GO" id="GO:0005737">
    <property type="term" value="C:cytoplasm"/>
    <property type="evidence" value="ECO:0007669"/>
    <property type="project" value="UniProtKB-SubCell"/>
</dbReference>
<dbReference type="InterPro" id="IPR043129">
    <property type="entry name" value="ATPase_NBD"/>
</dbReference>
<dbReference type="HAMAP" id="MF_00020">
    <property type="entry name" value="Acetate_kinase"/>
    <property type="match status" value="1"/>
</dbReference>
<dbReference type="RefSeq" id="WP_080318128.1">
    <property type="nucleotide sequence ID" value="NZ_MTBC01000002.1"/>
</dbReference>
<keyword evidence="6" id="KW-0460">Magnesium</keyword>
<dbReference type="EMBL" id="MTBC01000002">
    <property type="protein sequence ID" value="OQD43720.1"/>
    <property type="molecule type" value="Genomic_DNA"/>
</dbReference>
<keyword evidence="6" id="KW-0963">Cytoplasm</keyword>
<dbReference type="Gene3D" id="3.30.420.40">
    <property type="match status" value="2"/>
</dbReference>
<comment type="function">
    <text evidence="6">Catalyzes the formation of acetyl phosphate from acetate and ATP. Can also catalyze the reverse reaction.</text>
</comment>
<feature type="site" description="Transition state stabilizer" evidence="6">
    <location>
        <position position="240"/>
    </location>
</feature>
<gene>
    <name evidence="6" type="primary">ackA</name>
    <name evidence="8" type="ORF">BUL40_03675</name>
</gene>
<evidence type="ECO:0000256" key="1">
    <source>
        <dbReference type="ARBA" id="ARBA00008748"/>
    </source>
</evidence>
<comment type="cofactor">
    <cofactor evidence="6">
        <name>Mg(2+)</name>
        <dbReference type="ChEBI" id="CHEBI:18420"/>
    </cofactor>
    <cofactor evidence="6">
        <name>Mn(2+)</name>
        <dbReference type="ChEBI" id="CHEBI:29035"/>
    </cofactor>
    <text evidence="6">Mg(2+). Can also accept Mn(2+).</text>
</comment>
<feature type="site" description="Transition state stabilizer" evidence="6">
    <location>
        <position position="180"/>
    </location>
</feature>
<keyword evidence="3 6" id="KW-0547">Nucleotide-binding</keyword>
<evidence type="ECO:0000256" key="7">
    <source>
        <dbReference type="RuleBase" id="RU003835"/>
    </source>
</evidence>
<dbReference type="GO" id="GO:0006083">
    <property type="term" value="P:acetate metabolic process"/>
    <property type="evidence" value="ECO:0007669"/>
    <property type="project" value="TreeGrafter"/>
</dbReference>
<feature type="binding site" evidence="6">
    <location>
        <position position="14"/>
    </location>
    <ligand>
        <name>ATP</name>
        <dbReference type="ChEBI" id="CHEBI:30616"/>
    </ligand>
</feature>
<comment type="pathway">
    <text evidence="6">Metabolic intermediate biosynthesis; acetyl-CoA biosynthesis; acetyl-CoA from acetate: step 1/2.</text>
</comment>
<dbReference type="NCBIfam" id="TIGR00016">
    <property type="entry name" value="ackA"/>
    <property type="match status" value="1"/>
</dbReference>
<feature type="binding site" evidence="6">
    <location>
        <position position="7"/>
    </location>
    <ligand>
        <name>Mg(2+)</name>
        <dbReference type="ChEBI" id="CHEBI:18420"/>
    </ligand>
</feature>
<dbReference type="OrthoDB" id="9802453at2"/>
<dbReference type="Pfam" id="PF00871">
    <property type="entry name" value="Acetate_kinase"/>
    <property type="match status" value="1"/>
</dbReference>